<dbReference type="GO" id="GO:0010038">
    <property type="term" value="P:response to metal ion"/>
    <property type="evidence" value="ECO:0007669"/>
    <property type="project" value="InterPro"/>
</dbReference>
<dbReference type="InterPro" id="IPR004323">
    <property type="entry name" value="Ion_tolerance_CutA"/>
</dbReference>
<sequence length="124" mass="14000">MAELEPISLIVTSVGTETQAVEISEELVHRGLATCVNIVPCLRSIYRWKGKVCSDSEYLLLIKTRSALFQQVAEAIRELHSYELPEILEFSVTGAEENFHRWVVEMATGAFQTPDALEELPQYD</sequence>
<name>A0A062Y357_9BACT</name>
<dbReference type="Pfam" id="PF03091">
    <property type="entry name" value="CutA1"/>
    <property type="match status" value="1"/>
</dbReference>
<evidence type="ECO:0000256" key="1">
    <source>
        <dbReference type="ARBA" id="ARBA00010169"/>
    </source>
</evidence>
<dbReference type="PANTHER" id="PTHR23419">
    <property type="entry name" value="DIVALENT CATION TOLERANCE CUTA-RELATED"/>
    <property type="match status" value="1"/>
</dbReference>
<dbReference type="Proteomes" id="UP000027284">
    <property type="component" value="Unassembled WGS sequence"/>
</dbReference>
<evidence type="ECO:0000313" key="2">
    <source>
        <dbReference type="EMBL" id="KDA54841.1"/>
    </source>
</evidence>
<dbReference type="RefSeq" id="WP_053334683.1">
    <property type="nucleotide sequence ID" value="NZ_JMFG01000002.1"/>
</dbReference>
<reference evidence="2 3" key="1">
    <citation type="submission" date="2014-04" db="EMBL/GenBank/DDBJ databases">
        <title>The Genome Sequence of Thermoanaerobaculum aquaticum MP-01, The First Cultivated Group 23 Acidobacterium.</title>
        <authorList>
            <person name="Stamps B.W."/>
            <person name="Losey N.A."/>
            <person name="Lawson P.A."/>
            <person name="Stevenson B.S."/>
        </authorList>
    </citation>
    <scope>NUCLEOTIDE SEQUENCE [LARGE SCALE GENOMIC DNA]</scope>
    <source>
        <strain evidence="2 3">MP-01</strain>
    </source>
</reference>
<dbReference type="InterPro" id="IPR011322">
    <property type="entry name" value="N-reg_PII-like_a/b"/>
</dbReference>
<proteinExistence type="inferred from homology"/>
<dbReference type="AlphaFoldDB" id="A0A062Y357"/>
<dbReference type="PANTHER" id="PTHR23419:SF8">
    <property type="entry name" value="FI09726P"/>
    <property type="match status" value="1"/>
</dbReference>
<gene>
    <name evidence="2" type="ORF">EG19_03305</name>
</gene>
<keyword evidence="3" id="KW-1185">Reference proteome</keyword>
<organism evidence="2 3">
    <name type="scientific">Thermoanaerobaculum aquaticum</name>
    <dbReference type="NCBI Taxonomy" id="1312852"/>
    <lineage>
        <taxon>Bacteria</taxon>
        <taxon>Pseudomonadati</taxon>
        <taxon>Acidobacteriota</taxon>
        <taxon>Thermoanaerobaculia</taxon>
        <taxon>Thermoanaerobaculales</taxon>
        <taxon>Thermoanaerobaculaceae</taxon>
        <taxon>Thermoanaerobaculum</taxon>
    </lineage>
</organism>
<evidence type="ECO:0008006" key="4">
    <source>
        <dbReference type="Google" id="ProtNLM"/>
    </source>
</evidence>
<protein>
    <recommendedName>
        <fullName evidence="4">Divalent-cation tolerance protein CutA</fullName>
    </recommendedName>
</protein>
<dbReference type="InterPro" id="IPR015867">
    <property type="entry name" value="N-reg_PII/ATP_PRibTrfase_C"/>
</dbReference>
<comment type="similarity">
    <text evidence="1">Belongs to the CutA family.</text>
</comment>
<dbReference type="Gene3D" id="3.30.70.120">
    <property type="match status" value="1"/>
</dbReference>
<dbReference type="STRING" id="1312852.EG19_03305"/>
<accession>A0A062Y357</accession>
<dbReference type="SUPFAM" id="SSF54913">
    <property type="entry name" value="GlnB-like"/>
    <property type="match status" value="1"/>
</dbReference>
<dbReference type="EMBL" id="JMFG01000002">
    <property type="protein sequence ID" value="KDA54841.1"/>
    <property type="molecule type" value="Genomic_DNA"/>
</dbReference>
<evidence type="ECO:0000313" key="3">
    <source>
        <dbReference type="Proteomes" id="UP000027284"/>
    </source>
</evidence>
<dbReference type="OrthoDB" id="37622at2"/>
<comment type="caution">
    <text evidence="2">The sequence shown here is derived from an EMBL/GenBank/DDBJ whole genome shotgun (WGS) entry which is preliminary data.</text>
</comment>
<dbReference type="GO" id="GO:0005507">
    <property type="term" value="F:copper ion binding"/>
    <property type="evidence" value="ECO:0007669"/>
    <property type="project" value="TreeGrafter"/>
</dbReference>